<dbReference type="Pfam" id="PF13649">
    <property type="entry name" value="Methyltransf_25"/>
    <property type="match status" value="1"/>
</dbReference>
<evidence type="ECO:0000313" key="2">
    <source>
        <dbReference type="EMBL" id="KAG6946144.1"/>
    </source>
</evidence>
<proteinExistence type="predicted"/>
<dbReference type="AlphaFoldDB" id="A0A8J5LWD0"/>
<reference evidence="2" key="1">
    <citation type="submission" date="2021-01" db="EMBL/GenBank/DDBJ databases">
        <title>Phytophthora aleatoria, a newly-described species from Pinus radiata is distinct from Phytophthora cactorum isolates based on comparative genomics.</title>
        <authorList>
            <person name="Mcdougal R."/>
            <person name="Panda P."/>
            <person name="Williams N."/>
            <person name="Studholme D.J."/>
        </authorList>
    </citation>
    <scope>NUCLEOTIDE SEQUENCE</scope>
    <source>
        <strain evidence="2">NZFS 4037</strain>
    </source>
</reference>
<evidence type="ECO:0000259" key="1">
    <source>
        <dbReference type="Pfam" id="PF13649"/>
    </source>
</evidence>
<organism evidence="2 3">
    <name type="scientific">Phytophthora aleatoria</name>
    <dbReference type="NCBI Taxonomy" id="2496075"/>
    <lineage>
        <taxon>Eukaryota</taxon>
        <taxon>Sar</taxon>
        <taxon>Stramenopiles</taxon>
        <taxon>Oomycota</taxon>
        <taxon>Peronosporomycetes</taxon>
        <taxon>Peronosporales</taxon>
        <taxon>Peronosporaceae</taxon>
        <taxon>Phytophthora</taxon>
    </lineage>
</organism>
<dbReference type="EMBL" id="JAENGY010001938">
    <property type="protein sequence ID" value="KAG6946144.1"/>
    <property type="molecule type" value="Genomic_DNA"/>
</dbReference>
<evidence type="ECO:0000313" key="3">
    <source>
        <dbReference type="Proteomes" id="UP000709295"/>
    </source>
</evidence>
<accession>A0A8J5LWD0</accession>
<dbReference type="Proteomes" id="UP000709295">
    <property type="component" value="Unassembled WGS sequence"/>
</dbReference>
<sequence>MAQHVARATQTWQPQEYLKFQRQRLRPALELLARVSELPTTHDDSVEIIDLGAGTGNMAPSILGGPTHVTFVDSSASMLAVAQQEHDENEALDTQRFAYVQADFGTYRARTTRGLDILERGAAPGGVLAFQIPDTRLQSSHQRMVDAAADLGLSDRVAGVRWVTCEKDPSFYYELFKAVDSGAELDMWAAVYAQILEGDNPVADFTGSTAIRP</sequence>
<protein>
    <recommendedName>
        <fullName evidence="1">Methyltransferase domain-containing protein</fullName>
    </recommendedName>
</protein>
<comment type="caution">
    <text evidence="2">The sequence shown here is derived from an EMBL/GenBank/DDBJ whole genome shotgun (WGS) entry which is preliminary data.</text>
</comment>
<gene>
    <name evidence="2" type="ORF">JG688_00016193</name>
</gene>
<dbReference type="InterPro" id="IPR041698">
    <property type="entry name" value="Methyltransf_25"/>
</dbReference>
<name>A0A8J5LWD0_9STRA</name>
<feature type="domain" description="Methyltransferase" evidence="1">
    <location>
        <begin position="48"/>
        <end position="106"/>
    </location>
</feature>
<dbReference type="CDD" id="cd02440">
    <property type="entry name" value="AdoMet_MTases"/>
    <property type="match status" value="1"/>
</dbReference>
<keyword evidence="3" id="KW-1185">Reference proteome</keyword>